<keyword evidence="7" id="KW-1133">Transmembrane helix</keyword>
<keyword evidence="4" id="KW-0378">Hydrolase</keyword>
<dbReference type="eggNOG" id="KOG2275">
    <property type="taxonomic scope" value="Eukaryota"/>
</dbReference>
<keyword evidence="2" id="KW-0645">Protease</keyword>
<keyword evidence="7" id="KW-0812">Transmembrane</keyword>
<dbReference type="Gene3D" id="1.10.150.900">
    <property type="match status" value="1"/>
</dbReference>
<evidence type="ECO:0000256" key="7">
    <source>
        <dbReference type="SAM" id="Phobius"/>
    </source>
</evidence>
<dbReference type="InterPro" id="IPR011650">
    <property type="entry name" value="Peptidase_M20_dimer"/>
</dbReference>
<dbReference type="SUPFAM" id="SSF53187">
    <property type="entry name" value="Zn-dependent exopeptidases"/>
    <property type="match status" value="1"/>
</dbReference>
<keyword evidence="10" id="KW-1185">Reference proteome</keyword>
<dbReference type="GO" id="GO:0006508">
    <property type="term" value="P:proteolysis"/>
    <property type="evidence" value="ECO:0007669"/>
    <property type="project" value="UniProtKB-KW"/>
</dbReference>
<dbReference type="HOGENOM" id="CLU_021802_11_1_1"/>
<evidence type="ECO:0000313" key="9">
    <source>
        <dbReference type="EMBL" id="BAM79282.1"/>
    </source>
</evidence>
<dbReference type="EMBL" id="AP006487">
    <property type="protein sequence ID" value="BAM79282.1"/>
    <property type="molecule type" value="Genomic_DNA"/>
</dbReference>
<dbReference type="InterPro" id="IPR036264">
    <property type="entry name" value="Bact_exopeptidase_dim_dom"/>
</dbReference>
<dbReference type="OMA" id="DWTHHPF"/>
<evidence type="ECO:0000256" key="2">
    <source>
        <dbReference type="ARBA" id="ARBA00022670"/>
    </source>
</evidence>
<dbReference type="Gramene" id="CME053CT">
    <property type="protein sequence ID" value="CME053CT"/>
    <property type="gene ID" value="CME053C"/>
</dbReference>
<protein>
    <recommendedName>
        <fullName evidence="8">Peptidase M20 dimerisation domain-containing protein</fullName>
    </recommendedName>
</protein>
<keyword evidence="7" id="KW-0472">Membrane</keyword>
<feature type="region of interest" description="Disordered" evidence="6">
    <location>
        <begin position="1"/>
        <end position="27"/>
    </location>
</feature>
<dbReference type="PROSITE" id="PS00758">
    <property type="entry name" value="ARGE_DAPE_CPG2_1"/>
    <property type="match status" value="1"/>
</dbReference>
<dbReference type="PANTHER" id="PTHR45962">
    <property type="entry name" value="N-FATTY-ACYL-AMINO ACID SYNTHASE/HYDROLASE PM20D1"/>
    <property type="match status" value="1"/>
</dbReference>
<sequence>MKATCARKARASRAERNPGAVPSAGMARNCSGKKGSLQYCLSRLAMVLLIATIVFALLSLRRRTDSRQKALVPEEEFLDLRHKIDQIMNKRFDKSAAINRLGRILSFKTVSSRENPDHLENRSSVDSLLQFLRSEDGFPLGSRRLKWELFSSNLSLLLTWEGSNQKLDPILLISHLDVVPVATKERSSWDYDPFGGIYDNASGYLYGRGALDTKSTAAGPLEAIELLLRVFGTNYRPMRTIILAFGHDEEVGGSLGAAKLAQTLKARNINPKFCLDEGGSVTRGILPGLKQPVALIGVSEKGWCALNITVSSHGGHSSVPSKYGTVVDHASRLILAIRKAKLPQNIDPPVSDLLEYLAPHLPQPVRFLLSNKKIFSGLLQLLARQRDELAAQIGPTFATTMIHGGVALNVIPDSVAFIQSWRTNKNLMNATHFVERVIQQTPSLLNKLFRIDVRDMGEGCTPPSPISKLDAYFRKVQRYISVAYGTETLSAPFEWLGGTDSKWYIHYGVGERHYRFGPIFLDGNADFQRIHSTNERLHIDTYEKMVRFYLALMVDSE</sequence>
<dbReference type="InterPro" id="IPR001261">
    <property type="entry name" value="ArgE/DapE_CS"/>
</dbReference>
<dbReference type="PANTHER" id="PTHR45962:SF1">
    <property type="entry name" value="N-FATTY-ACYL-AMINO ACID SYNTHASE_HYDROLASE PM20D1"/>
    <property type="match status" value="1"/>
</dbReference>
<dbReference type="Proteomes" id="UP000007014">
    <property type="component" value="Chromosome 5"/>
</dbReference>
<feature type="compositionally biased region" description="Basic residues" evidence="6">
    <location>
        <begin position="1"/>
        <end position="11"/>
    </location>
</feature>
<reference evidence="9 10" key="2">
    <citation type="journal article" date="2007" name="BMC Biol.">
        <title>A 100%-complete sequence reveals unusually simple genomic features in the hot-spring red alga Cyanidioschyzon merolae.</title>
        <authorList>
            <person name="Nozaki H."/>
            <person name="Takano H."/>
            <person name="Misumi O."/>
            <person name="Terasawa K."/>
            <person name="Matsuzaki M."/>
            <person name="Maruyama S."/>
            <person name="Nishida K."/>
            <person name="Yagisawa F."/>
            <person name="Yoshida Y."/>
            <person name="Fujiwara T."/>
            <person name="Takio S."/>
            <person name="Tamura K."/>
            <person name="Chung S.J."/>
            <person name="Nakamura S."/>
            <person name="Kuroiwa H."/>
            <person name="Tanaka K."/>
            <person name="Sato N."/>
            <person name="Kuroiwa T."/>
        </authorList>
    </citation>
    <scope>NUCLEOTIDE SEQUENCE [LARGE SCALE GENOMIC DNA]</scope>
    <source>
        <strain evidence="9 10">10D</strain>
    </source>
</reference>
<dbReference type="Pfam" id="PF01546">
    <property type="entry name" value="Peptidase_M20"/>
    <property type="match status" value="1"/>
</dbReference>
<gene>
    <name evidence="9" type="ORF">CYME_CME053C</name>
</gene>
<dbReference type="STRING" id="280699.M1VAT2"/>
<dbReference type="Pfam" id="PF07687">
    <property type="entry name" value="M20_dimer"/>
    <property type="match status" value="1"/>
</dbReference>
<dbReference type="GO" id="GO:0046872">
    <property type="term" value="F:metal ion binding"/>
    <property type="evidence" value="ECO:0007669"/>
    <property type="project" value="UniProtKB-KW"/>
</dbReference>
<evidence type="ECO:0000256" key="3">
    <source>
        <dbReference type="ARBA" id="ARBA00022723"/>
    </source>
</evidence>
<organism evidence="9 10">
    <name type="scientific">Cyanidioschyzon merolae (strain NIES-3377 / 10D)</name>
    <name type="common">Unicellular red alga</name>
    <dbReference type="NCBI Taxonomy" id="280699"/>
    <lineage>
        <taxon>Eukaryota</taxon>
        <taxon>Rhodophyta</taxon>
        <taxon>Bangiophyceae</taxon>
        <taxon>Cyanidiales</taxon>
        <taxon>Cyanidiaceae</taxon>
        <taxon>Cyanidioschyzon</taxon>
    </lineage>
</organism>
<dbReference type="Gene3D" id="3.40.630.10">
    <property type="entry name" value="Zn peptidases"/>
    <property type="match status" value="1"/>
</dbReference>
<dbReference type="RefSeq" id="XP_005535568.1">
    <property type="nucleotide sequence ID" value="XM_005535511.1"/>
</dbReference>
<evidence type="ECO:0000313" key="10">
    <source>
        <dbReference type="Proteomes" id="UP000007014"/>
    </source>
</evidence>
<evidence type="ECO:0000256" key="1">
    <source>
        <dbReference type="ARBA" id="ARBA00006247"/>
    </source>
</evidence>
<dbReference type="GeneID" id="16992839"/>
<feature type="domain" description="Peptidase M20 dimerisation" evidence="8">
    <location>
        <begin position="299"/>
        <end position="426"/>
    </location>
</feature>
<evidence type="ECO:0000256" key="4">
    <source>
        <dbReference type="ARBA" id="ARBA00022801"/>
    </source>
</evidence>
<feature type="transmembrane region" description="Helical" evidence="7">
    <location>
        <begin position="41"/>
        <end position="60"/>
    </location>
</feature>
<keyword evidence="5" id="KW-0862">Zinc</keyword>
<dbReference type="KEGG" id="cme:CYME_CME053C"/>
<dbReference type="InterPro" id="IPR002933">
    <property type="entry name" value="Peptidase_M20"/>
</dbReference>
<evidence type="ECO:0000256" key="5">
    <source>
        <dbReference type="ARBA" id="ARBA00022833"/>
    </source>
</evidence>
<dbReference type="AlphaFoldDB" id="M1VAT2"/>
<proteinExistence type="inferred from homology"/>
<dbReference type="OrthoDB" id="3064516at2759"/>
<dbReference type="InterPro" id="IPR047177">
    <property type="entry name" value="Pept_M20A"/>
</dbReference>
<reference evidence="9 10" key="1">
    <citation type="journal article" date="2004" name="Nature">
        <title>Genome sequence of the ultrasmall unicellular red alga Cyanidioschyzon merolae 10D.</title>
        <authorList>
            <person name="Matsuzaki M."/>
            <person name="Misumi O."/>
            <person name="Shin-i T."/>
            <person name="Maruyama S."/>
            <person name="Takahara M."/>
            <person name="Miyagishima S."/>
            <person name="Mori T."/>
            <person name="Nishida K."/>
            <person name="Yagisawa F."/>
            <person name="Nishida K."/>
            <person name="Yoshida Y."/>
            <person name="Nishimura Y."/>
            <person name="Nakao S."/>
            <person name="Kobayashi T."/>
            <person name="Momoyama Y."/>
            <person name="Higashiyama T."/>
            <person name="Minoda A."/>
            <person name="Sano M."/>
            <person name="Nomoto H."/>
            <person name="Oishi K."/>
            <person name="Hayashi H."/>
            <person name="Ohta F."/>
            <person name="Nishizaka S."/>
            <person name="Haga S."/>
            <person name="Miura S."/>
            <person name="Morishita T."/>
            <person name="Kabeya Y."/>
            <person name="Terasawa K."/>
            <person name="Suzuki Y."/>
            <person name="Ishii Y."/>
            <person name="Asakawa S."/>
            <person name="Takano H."/>
            <person name="Ohta N."/>
            <person name="Kuroiwa H."/>
            <person name="Tanaka K."/>
            <person name="Shimizu N."/>
            <person name="Sugano S."/>
            <person name="Sato N."/>
            <person name="Nozaki H."/>
            <person name="Ogasawara N."/>
            <person name="Kohara Y."/>
            <person name="Kuroiwa T."/>
        </authorList>
    </citation>
    <scope>NUCLEOTIDE SEQUENCE [LARGE SCALE GENOMIC DNA]</scope>
    <source>
        <strain evidence="9 10">10D</strain>
    </source>
</reference>
<comment type="similarity">
    <text evidence="1">Belongs to the peptidase M20A family.</text>
</comment>
<dbReference type="Gene3D" id="3.30.70.360">
    <property type="match status" value="1"/>
</dbReference>
<dbReference type="SUPFAM" id="SSF55031">
    <property type="entry name" value="Bacterial exopeptidase dimerisation domain"/>
    <property type="match status" value="1"/>
</dbReference>
<evidence type="ECO:0000259" key="8">
    <source>
        <dbReference type="Pfam" id="PF07687"/>
    </source>
</evidence>
<dbReference type="GO" id="GO:0008233">
    <property type="term" value="F:peptidase activity"/>
    <property type="evidence" value="ECO:0007669"/>
    <property type="project" value="UniProtKB-KW"/>
</dbReference>
<accession>M1VAT2</accession>
<name>M1VAT2_CYAM1</name>
<keyword evidence="3" id="KW-0479">Metal-binding</keyword>
<evidence type="ECO:0000256" key="6">
    <source>
        <dbReference type="SAM" id="MobiDB-lite"/>
    </source>
</evidence>